<evidence type="ECO:0000313" key="2">
    <source>
        <dbReference type="EMBL" id="MBB3149073.1"/>
    </source>
</evidence>
<evidence type="ECO:0000313" key="3">
    <source>
        <dbReference type="Proteomes" id="UP000554520"/>
    </source>
</evidence>
<protein>
    <submittedName>
        <fullName evidence="2">Uncharacterized protein</fullName>
    </submittedName>
</protein>
<dbReference type="Proteomes" id="UP000554520">
    <property type="component" value="Unassembled WGS sequence"/>
</dbReference>
<dbReference type="EMBL" id="JACHXN010000026">
    <property type="protein sequence ID" value="MBB3149073.1"/>
    <property type="molecule type" value="Genomic_DNA"/>
</dbReference>
<proteinExistence type="predicted"/>
<evidence type="ECO:0000256" key="1">
    <source>
        <dbReference type="SAM" id="Phobius"/>
    </source>
</evidence>
<keyword evidence="1" id="KW-1133">Transmembrane helix</keyword>
<sequence>MSKSSNRPRYNHMPHLDLAEIILLVVIVVSIALAVGFDWVYQALLR</sequence>
<feature type="transmembrane region" description="Helical" evidence="1">
    <location>
        <begin position="21"/>
        <end position="41"/>
    </location>
</feature>
<keyword evidence="1" id="KW-0472">Membrane</keyword>
<keyword evidence="1" id="KW-0812">Transmembrane</keyword>
<keyword evidence="3" id="KW-1185">Reference proteome</keyword>
<comment type="caution">
    <text evidence="2">The sequence shown here is derived from an EMBL/GenBank/DDBJ whole genome shotgun (WGS) entry which is preliminary data.</text>
</comment>
<name>A0A839UH25_9HYPH</name>
<organism evidence="2 3">
    <name type="scientific">Phyllobacterium trifolii</name>
    <dbReference type="NCBI Taxonomy" id="300193"/>
    <lineage>
        <taxon>Bacteria</taxon>
        <taxon>Pseudomonadati</taxon>
        <taxon>Pseudomonadota</taxon>
        <taxon>Alphaproteobacteria</taxon>
        <taxon>Hyphomicrobiales</taxon>
        <taxon>Phyllobacteriaceae</taxon>
        <taxon>Phyllobacterium</taxon>
    </lineage>
</organism>
<dbReference type="AlphaFoldDB" id="A0A839UH25"/>
<gene>
    <name evidence="2" type="ORF">FHS21_005522</name>
</gene>
<reference evidence="2 3" key="1">
    <citation type="submission" date="2020-08" db="EMBL/GenBank/DDBJ databases">
        <title>Genomic Encyclopedia of Type Strains, Phase III (KMG-III): the genomes of soil and plant-associated and newly described type strains.</title>
        <authorList>
            <person name="Whitman W."/>
        </authorList>
    </citation>
    <scope>NUCLEOTIDE SEQUENCE [LARGE SCALE GENOMIC DNA]</scope>
    <source>
        <strain evidence="2 3">CECT 7015</strain>
    </source>
</reference>
<accession>A0A839UH25</accession>